<evidence type="ECO:0000256" key="1">
    <source>
        <dbReference type="ARBA" id="ARBA00004141"/>
    </source>
</evidence>
<dbReference type="Gene3D" id="1.20.140.150">
    <property type="match status" value="1"/>
</dbReference>
<reference evidence="6 7" key="1">
    <citation type="submission" date="2024-04" db="EMBL/GenBank/DDBJ databases">
        <authorList>
            <consortium name="Molecular Ecology Group"/>
        </authorList>
    </citation>
    <scope>NUCLEOTIDE SEQUENCE [LARGE SCALE GENOMIC DNA]</scope>
</reference>
<dbReference type="GO" id="GO:0005886">
    <property type="term" value="C:plasma membrane"/>
    <property type="evidence" value="ECO:0007669"/>
    <property type="project" value="TreeGrafter"/>
</dbReference>
<organism evidence="6 7">
    <name type="scientific">Lasius platythorax</name>
    <dbReference type="NCBI Taxonomy" id="488582"/>
    <lineage>
        <taxon>Eukaryota</taxon>
        <taxon>Metazoa</taxon>
        <taxon>Ecdysozoa</taxon>
        <taxon>Arthropoda</taxon>
        <taxon>Hexapoda</taxon>
        <taxon>Insecta</taxon>
        <taxon>Pterygota</taxon>
        <taxon>Neoptera</taxon>
        <taxon>Endopterygota</taxon>
        <taxon>Hymenoptera</taxon>
        <taxon>Apocrita</taxon>
        <taxon>Aculeata</taxon>
        <taxon>Formicoidea</taxon>
        <taxon>Formicidae</taxon>
        <taxon>Formicinae</taxon>
        <taxon>Lasius</taxon>
        <taxon>Lasius</taxon>
    </lineage>
</organism>
<dbReference type="EMBL" id="OZ034824">
    <property type="protein sequence ID" value="CAL1673667.1"/>
    <property type="molecule type" value="Genomic_DNA"/>
</dbReference>
<evidence type="ECO:0000256" key="2">
    <source>
        <dbReference type="ARBA" id="ARBA00022692"/>
    </source>
</evidence>
<keyword evidence="3 5" id="KW-1133">Transmembrane helix</keyword>
<feature type="transmembrane region" description="Helical" evidence="5">
    <location>
        <begin position="18"/>
        <end position="36"/>
    </location>
</feature>
<evidence type="ECO:0000313" key="6">
    <source>
        <dbReference type="EMBL" id="CAL1673667.1"/>
    </source>
</evidence>
<feature type="transmembrane region" description="Helical" evidence="5">
    <location>
        <begin position="157"/>
        <end position="180"/>
    </location>
</feature>
<dbReference type="AlphaFoldDB" id="A0AAV2N294"/>
<dbReference type="PANTHER" id="PTHR10671:SF110">
    <property type="entry name" value="FI18012P1"/>
    <property type="match status" value="1"/>
</dbReference>
<keyword evidence="7" id="KW-1185">Reference proteome</keyword>
<evidence type="ECO:0000256" key="5">
    <source>
        <dbReference type="SAM" id="Phobius"/>
    </source>
</evidence>
<evidence type="ECO:0000256" key="3">
    <source>
        <dbReference type="ARBA" id="ARBA00022989"/>
    </source>
</evidence>
<keyword evidence="4 5" id="KW-0472">Membrane</keyword>
<evidence type="ECO:0000313" key="7">
    <source>
        <dbReference type="Proteomes" id="UP001497644"/>
    </source>
</evidence>
<keyword evidence="2 5" id="KW-0812">Transmembrane</keyword>
<evidence type="ECO:0000256" key="4">
    <source>
        <dbReference type="ARBA" id="ARBA00023136"/>
    </source>
</evidence>
<gene>
    <name evidence="6" type="ORF">LPLAT_LOCUS503</name>
</gene>
<feature type="transmembrane region" description="Helical" evidence="5">
    <location>
        <begin position="126"/>
        <end position="145"/>
    </location>
</feature>
<feature type="transmembrane region" description="Helical" evidence="5">
    <location>
        <begin position="200"/>
        <end position="223"/>
    </location>
</feature>
<dbReference type="Pfam" id="PF13903">
    <property type="entry name" value="Claudin_2"/>
    <property type="match status" value="1"/>
</dbReference>
<dbReference type="InterPro" id="IPR050579">
    <property type="entry name" value="PMP-22/EMP/MP20-like"/>
</dbReference>
<proteinExistence type="predicted"/>
<comment type="subcellular location">
    <subcellularLocation>
        <location evidence="1">Membrane</location>
        <topology evidence="1">Multi-pass membrane protein</topology>
    </subcellularLocation>
</comment>
<dbReference type="PANTHER" id="PTHR10671">
    <property type="entry name" value="EPITHELIAL MEMBRANE PROTEIN-RELATED"/>
    <property type="match status" value="1"/>
</dbReference>
<protein>
    <submittedName>
        <fullName evidence="6">Uncharacterized protein</fullName>
    </submittedName>
</protein>
<dbReference type="Proteomes" id="UP001497644">
    <property type="component" value="Chromosome 1"/>
</dbReference>
<accession>A0AAV2N294</accession>
<sequence length="248" mass="28187">MENRTEALYNKVIFERRLLLGCTALVGLSVCIWSVALGTDYWFTLKSPDDQGLSLGGAGKVGRKLIYKHTGLWRSCIIGWAPESKNSSNLIHYEECEYLDMFPTEMQIKQDPSVNPTVLNHAKTQVSFAIISLIVMMMGFCFSIYTFRNPRYMFKRLAGGIHFLTAACNMVVIQVLLSSIEYESNHVFETFPKGALMKYGYSLILAWIVFLCNLTSCLVFMLFSRKRKRDKAPTEELAMADEPTIIGR</sequence>
<name>A0AAV2N294_9HYME</name>
<dbReference type="InterPro" id="IPR004031">
    <property type="entry name" value="PMP22/EMP/MP20/Claudin"/>
</dbReference>